<evidence type="ECO:0000313" key="2">
    <source>
        <dbReference type="Proteomes" id="UP000663860"/>
    </source>
</evidence>
<gene>
    <name evidence="1" type="ORF">IZO911_LOCUS19606</name>
</gene>
<evidence type="ECO:0000313" key="1">
    <source>
        <dbReference type="EMBL" id="CAF1037566.1"/>
    </source>
</evidence>
<protein>
    <recommendedName>
        <fullName evidence="3">Pentapeptide repeat-containing protein</fullName>
    </recommendedName>
</protein>
<dbReference type="InterPro" id="IPR001646">
    <property type="entry name" value="5peptide_repeat"/>
</dbReference>
<dbReference type="AlphaFoldDB" id="A0A814JMH2"/>
<dbReference type="Gene3D" id="2.160.20.80">
    <property type="entry name" value="E3 ubiquitin-protein ligase SopA"/>
    <property type="match status" value="1"/>
</dbReference>
<accession>A0A814JMH2</accession>
<dbReference type="SUPFAM" id="SSF141571">
    <property type="entry name" value="Pentapeptide repeat-like"/>
    <property type="match status" value="1"/>
</dbReference>
<sequence>MITNSVFNNAHLVDVNFSHTTCRQCTFLNAILTGANFQGAIFNMCNFTGTQINDKQLEQASSLAGSILPNGSLVLN</sequence>
<comment type="caution">
    <text evidence="1">The sequence shown here is derived from an EMBL/GenBank/DDBJ whole genome shotgun (WGS) entry which is preliminary data.</text>
</comment>
<organism evidence="1 2">
    <name type="scientific">Adineta steineri</name>
    <dbReference type="NCBI Taxonomy" id="433720"/>
    <lineage>
        <taxon>Eukaryota</taxon>
        <taxon>Metazoa</taxon>
        <taxon>Spiralia</taxon>
        <taxon>Gnathifera</taxon>
        <taxon>Rotifera</taxon>
        <taxon>Eurotatoria</taxon>
        <taxon>Bdelloidea</taxon>
        <taxon>Adinetida</taxon>
        <taxon>Adinetidae</taxon>
        <taxon>Adineta</taxon>
    </lineage>
</organism>
<proteinExistence type="predicted"/>
<dbReference type="Pfam" id="PF00805">
    <property type="entry name" value="Pentapeptide"/>
    <property type="match status" value="1"/>
</dbReference>
<reference evidence="1" key="1">
    <citation type="submission" date="2021-02" db="EMBL/GenBank/DDBJ databases">
        <authorList>
            <person name="Nowell W R."/>
        </authorList>
    </citation>
    <scope>NUCLEOTIDE SEQUENCE</scope>
</reference>
<dbReference type="EMBL" id="CAJNOE010000197">
    <property type="protein sequence ID" value="CAF1037566.1"/>
    <property type="molecule type" value="Genomic_DNA"/>
</dbReference>
<name>A0A814JMH2_9BILA</name>
<evidence type="ECO:0008006" key="3">
    <source>
        <dbReference type="Google" id="ProtNLM"/>
    </source>
</evidence>
<dbReference type="Proteomes" id="UP000663860">
    <property type="component" value="Unassembled WGS sequence"/>
</dbReference>